<organism evidence="2 3">
    <name type="scientific">Candidatus Kaiserbacteria bacterium RIFCSPHIGHO2_01_FULL_48_10</name>
    <dbReference type="NCBI Taxonomy" id="1798476"/>
    <lineage>
        <taxon>Bacteria</taxon>
        <taxon>Candidatus Kaiseribacteriota</taxon>
    </lineage>
</organism>
<accession>A0A1F6C4Y8</accession>
<proteinExistence type="predicted"/>
<dbReference type="AlphaFoldDB" id="A0A1F6C4Y8"/>
<dbReference type="Proteomes" id="UP000178249">
    <property type="component" value="Unassembled WGS sequence"/>
</dbReference>
<protein>
    <submittedName>
        <fullName evidence="2">Uncharacterized protein</fullName>
    </submittedName>
</protein>
<dbReference type="EMBL" id="MFKP01000022">
    <property type="protein sequence ID" value="OGG44092.1"/>
    <property type="molecule type" value="Genomic_DNA"/>
</dbReference>
<feature type="region of interest" description="Disordered" evidence="1">
    <location>
        <begin position="36"/>
        <end position="70"/>
    </location>
</feature>
<sequence length="84" mass="9551">MKKTEEKRVWRLEGYDTFEGGHDAFYPIEGEYESESAAQTAARQRLKKLERSQPSSSSGGQSSTGIQDRVYIVRPNGEKYRFSG</sequence>
<comment type="caution">
    <text evidence="2">The sequence shown here is derived from an EMBL/GenBank/DDBJ whole genome shotgun (WGS) entry which is preliminary data.</text>
</comment>
<evidence type="ECO:0000256" key="1">
    <source>
        <dbReference type="SAM" id="MobiDB-lite"/>
    </source>
</evidence>
<evidence type="ECO:0000313" key="3">
    <source>
        <dbReference type="Proteomes" id="UP000178249"/>
    </source>
</evidence>
<name>A0A1F6C4Y8_9BACT</name>
<feature type="compositionally biased region" description="Low complexity" evidence="1">
    <location>
        <begin position="52"/>
        <end position="63"/>
    </location>
</feature>
<reference evidence="2 3" key="1">
    <citation type="journal article" date="2016" name="Nat. Commun.">
        <title>Thousands of microbial genomes shed light on interconnected biogeochemical processes in an aquifer system.</title>
        <authorList>
            <person name="Anantharaman K."/>
            <person name="Brown C.T."/>
            <person name="Hug L.A."/>
            <person name="Sharon I."/>
            <person name="Castelle C.J."/>
            <person name="Probst A.J."/>
            <person name="Thomas B.C."/>
            <person name="Singh A."/>
            <person name="Wilkins M.J."/>
            <person name="Karaoz U."/>
            <person name="Brodie E.L."/>
            <person name="Williams K.H."/>
            <person name="Hubbard S.S."/>
            <person name="Banfield J.F."/>
        </authorList>
    </citation>
    <scope>NUCLEOTIDE SEQUENCE [LARGE SCALE GENOMIC DNA]</scope>
</reference>
<evidence type="ECO:0000313" key="2">
    <source>
        <dbReference type="EMBL" id="OGG44092.1"/>
    </source>
</evidence>
<gene>
    <name evidence="2" type="ORF">A2841_01205</name>
</gene>